<evidence type="ECO:0000313" key="2">
    <source>
        <dbReference type="EMBL" id="KAK1325832.1"/>
    </source>
</evidence>
<feature type="transmembrane region" description="Helical" evidence="1">
    <location>
        <begin position="72"/>
        <end position="95"/>
    </location>
</feature>
<accession>A0AAV9FK48</accession>
<reference evidence="2" key="2">
    <citation type="submission" date="2023-06" db="EMBL/GenBank/DDBJ databases">
        <authorList>
            <person name="Ma L."/>
            <person name="Liu K.-W."/>
            <person name="Li Z."/>
            <person name="Hsiao Y.-Y."/>
            <person name="Qi Y."/>
            <person name="Fu T."/>
            <person name="Tang G."/>
            <person name="Zhang D."/>
            <person name="Sun W.-H."/>
            <person name="Liu D.-K."/>
            <person name="Li Y."/>
            <person name="Chen G.-Z."/>
            <person name="Liu X.-D."/>
            <person name="Liao X.-Y."/>
            <person name="Jiang Y.-T."/>
            <person name="Yu X."/>
            <person name="Hao Y."/>
            <person name="Huang J."/>
            <person name="Zhao X.-W."/>
            <person name="Ke S."/>
            <person name="Chen Y.-Y."/>
            <person name="Wu W.-L."/>
            <person name="Hsu J.-L."/>
            <person name="Lin Y.-F."/>
            <person name="Huang M.-D."/>
            <person name="Li C.-Y."/>
            <person name="Huang L."/>
            <person name="Wang Z.-W."/>
            <person name="Zhao X."/>
            <person name="Zhong W.-Y."/>
            <person name="Peng D.-H."/>
            <person name="Ahmad S."/>
            <person name="Lan S."/>
            <person name="Zhang J.-S."/>
            <person name="Tsai W.-C."/>
            <person name="Van De Peer Y."/>
            <person name="Liu Z.-J."/>
        </authorList>
    </citation>
    <scope>NUCLEOTIDE SEQUENCE</scope>
    <source>
        <strain evidence="2">CP</strain>
        <tissue evidence="2">Leaves</tissue>
    </source>
</reference>
<sequence>MTTASTNLHYWVNWRFLLCAIWIFSSMVFAAFLIWKCEGSRSDQDGSETEECKGTLYEDDCWRPCLKEIHPAWLLVFRVTAFCLLLALLIINLGIDGGGILFYYTQWTFVLVTIYFGLGSCLSIYGCYQLLDKDGDYTVDHVRVDAEQGTYVAPTADGNMNSVRHFISPGFREERYVHRLAGLWVYVFQVIYQTNAGAVVLTDCVFWLVIVPFLALEDYKLSVINIGMHSVNIVFLLGDTVLNRLRFPWFRISYFLLWTAIYVIFQWIIHACVSLWWPYPFLDLSSSFAPLWYVAVGLMHLPCYAVFFLIIKMKYYLLLTWFPDSYQLSK</sequence>
<keyword evidence="1" id="KW-0812">Transmembrane</keyword>
<keyword evidence="1" id="KW-1133">Transmembrane helix</keyword>
<keyword evidence="1" id="KW-0472">Membrane</keyword>
<evidence type="ECO:0000313" key="3">
    <source>
        <dbReference type="Proteomes" id="UP001180020"/>
    </source>
</evidence>
<reference evidence="2" key="1">
    <citation type="journal article" date="2023" name="Nat. Commun.">
        <title>Diploid and tetraploid genomes of Acorus and the evolution of monocots.</title>
        <authorList>
            <person name="Ma L."/>
            <person name="Liu K.W."/>
            <person name="Li Z."/>
            <person name="Hsiao Y.Y."/>
            <person name="Qi Y."/>
            <person name="Fu T."/>
            <person name="Tang G.D."/>
            <person name="Zhang D."/>
            <person name="Sun W.H."/>
            <person name="Liu D.K."/>
            <person name="Li Y."/>
            <person name="Chen G.Z."/>
            <person name="Liu X.D."/>
            <person name="Liao X.Y."/>
            <person name="Jiang Y.T."/>
            <person name="Yu X."/>
            <person name="Hao Y."/>
            <person name="Huang J."/>
            <person name="Zhao X.W."/>
            <person name="Ke S."/>
            <person name="Chen Y.Y."/>
            <person name="Wu W.L."/>
            <person name="Hsu J.L."/>
            <person name="Lin Y.F."/>
            <person name="Huang M.D."/>
            <person name="Li C.Y."/>
            <person name="Huang L."/>
            <person name="Wang Z.W."/>
            <person name="Zhao X."/>
            <person name="Zhong W.Y."/>
            <person name="Peng D.H."/>
            <person name="Ahmad S."/>
            <person name="Lan S."/>
            <person name="Zhang J.S."/>
            <person name="Tsai W.C."/>
            <person name="Van de Peer Y."/>
            <person name="Liu Z.J."/>
        </authorList>
    </citation>
    <scope>NUCLEOTIDE SEQUENCE</scope>
    <source>
        <strain evidence="2">CP</strain>
    </source>
</reference>
<dbReference type="GO" id="GO:0016020">
    <property type="term" value="C:membrane"/>
    <property type="evidence" value="ECO:0007669"/>
    <property type="project" value="TreeGrafter"/>
</dbReference>
<protein>
    <submittedName>
        <fullName evidence="2">Uncharacterized protein</fullName>
    </submittedName>
</protein>
<dbReference type="PANTHER" id="PTHR12242:SF22">
    <property type="entry name" value="OS02G0130600 PROTEIN"/>
    <property type="match status" value="1"/>
</dbReference>
<gene>
    <name evidence="2" type="ORF">QJS10_CPA01g01282</name>
</gene>
<proteinExistence type="predicted"/>
<feature type="transmembrane region" description="Helical" evidence="1">
    <location>
        <begin position="107"/>
        <end position="128"/>
    </location>
</feature>
<dbReference type="PANTHER" id="PTHR12242">
    <property type="entry name" value="OS02G0130600 PROTEIN-RELATED"/>
    <property type="match status" value="1"/>
</dbReference>
<feature type="transmembrane region" description="Helical" evidence="1">
    <location>
        <begin position="12"/>
        <end position="35"/>
    </location>
</feature>
<name>A0AAV9FK48_ACOCL</name>
<dbReference type="Proteomes" id="UP001180020">
    <property type="component" value="Unassembled WGS sequence"/>
</dbReference>
<keyword evidence="3" id="KW-1185">Reference proteome</keyword>
<comment type="caution">
    <text evidence="2">The sequence shown here is derived from an EMBL/GenBank/DDBJ whole genome shotgun (WGS) entry which is preliminary data.</text>
</comment>
<organism evidence="2 3">
    <name type="scientific">Acorus calamus</name>
    <name type="common">Sweet flag</name>
    <dbReference type="NCBI Taxonomy" id="4465"/>
    <lineage>
        <taxon>Eukaryota</taxon>
        <taxon>Viridiplantae</taxon>
        <taxon>Streptophyta</taxon>
        <taxon>Embryophyta</taxon>
        <taxon>Tracheophyta</taxon>
        <taxon>Spermatophyta</taxon>
        <taxon>Magnoliopsida</taxon>
        <taxon>Liliopsida</taxon>
        <taxon>Acoraceae</taxon>
        <taxon>Acorus</taxon>
    </lineage>
</organism>
<evidence type="ECO:0000256" key="1">
    <source>
        <dbReference type="SAM" id="Phobius"/>
    </source>
</evidence>
<dbReference type="AlphaFoldDB" id="A0AAV9FK48"/>
<feature type="transmembrane region" description="Helical" evidence="1">
    <location>
        <begin position="254"/>
        <end position="279"/>
    </location>
</feature>
<feature type="transmembrane region" description="Helical" evidence="1">
    <location>
        <begin position="183"/>
        <end position="210"/>
    </location>
</feature>
<dbReference type="EMBL" id="JAUJYO010000001">
    <property type="protein sequence ID" value="KAK1325832.1"/>
    <property type="molecule type" value="Genomic_DNA"/>
</dbReference>
<feature type="transmembrane region" description="Helical" evidence="1">
    <location>
        <begin position="291"/>
        <end position="311"/>
    </location>
</feature>